<protein>
    <submittedName>
        <fullName evidence="2">YdcF family protein</fullName>
    </submittedName>
</protein>
<gene>
    <name evidence="2" type="ORF">ACFPCV_27965</name>
</gene>
<dbReference type="InterPro" id="IPR051599">
    <property type="entry name" value="Cell_Envelope_Assoc"/>
</dbReference>
<dbReference type="Pfam" id="PF02698">
    <property type="entry name" value="DUF218"/>
    <property type="match status" value="1"/>
</dbReference>
<dbReference type="PANTHER" id="PTHR30336:SF4">
    <property type="entry name" value="ENVELOPE BIOGENESIS FACTOR ELYC"/>
    <property type="match status" value="1"/>
</dbReference>
<dbReference type="PANTHER" id="PTHR30336">
    <property type="entry name" value="INNER MEMBRANE PROTEIN, PROBABLE PERMEASE"/>
    <property type="match status" value="1"/>
</dbReference>
<feature type="domain" description="DUF218" evidence="1">
    <location>
        <begin position="137"/>
        <end position="252"/>
    </location>
</feature>
<dbReference type="InterPro" id="IPR003848">
    <property type="entry name" value="DUF218"/>
</dbReference>
<dbReference type="CDD" id="cd06259">
    <property type="entry name" value="YdcF-like"/>
    <property type="match status" value="1"/>
</dbReference>
<evidence type="ECO:0000313" key="3">
    <source>
        <dbReference type="Proteomes" id="UP001595859"/>
    </source>
</evidence>
<reference evidence="3" key="1">
    <citation type="journal article" date="2019" name="Int. J. Syst. Evol. Microbiol.">
        <title>The Global Catalogue of Microorganisms (GCM) 10K type strain sequencing project: providing services to taxonomists for standard genome sequencing and annotation.</title>
        <authorList>
            <consortium name="The Broad Institute Genomics Platform"/>
            <consortium name="The Broad Institute Genome Sequencing Center for Infectious Disease"/>
            <person name="Wu L."/>
            <person name="Ma J."/>
        </authorList>
    </citation>
    <scope>NUCLEOTIDE SEQUENCE [LARGE SCALE GENOMIC DNA]</scope>
    <source>
        <strain evidence="3">ZS-22-S1</strain>
    </source>
</reference>
<dbReference type="Proteomes" id="UP001595859">
    <property type="component" value="Unassembled WGS sequence"/>
</dbReference>
<evidence type="ECO:0000313" key="2">
    <source>
        <dbReference type="EMBL" id="MFC4857352.1"/>
    </source>
</evidence>
<proteinExistence type="predicted"/>
<dbReference type="RefSeq" id="WP_378059334.1">
    <property type="nucleotide sequence ID" value="NZ_JBHSIS010000017.1"/>
</dbReference>
<keyword evidence="3" id="KW-1185">Reference proteome</keyword>
<name>A0ABV9S810_9PSEU</name>
<accession>A0ABV9S810</accession>
<comment type="caution">
    <text evidence="2">The sequence shown here is derived from an EMBL/GenBank/DDBJ whole genome shotgun (WGS) entry which is preliminary data.</text>
</comment>
<organism evidence="2 3">
    <name type="scientific">Actinophytocola glycyrrhizae</name>
    <dbReference type="NCBI Taxonomy" id="2044873"/>
    <lineage>
        <taxon>Bacteria</taxon>
        <taxon>Bacillati</taxon>
        <taxon>Actinomycetota</taxon>
        <taxon>Actinomycetes</taxon>
        <taxon>Pseudonocardiales</taxon>
        <taxon>Pseudonocardiaceae</taxon>
    </lineage>
</organism>
<evidence type="ECO:0000259" key="1">
    <source>
        <dbReference type="Pfam" id="PF02698"/>
    </source>
</evidence>
<sequence length="318" mass="33501">MTSSALGEVRAALPETSRLVVGDRLFPVHVTVLADHTRSFVLELGQTDLRRVRGPRAWDGGLRIEVDGALLGAVRAGYASGTETVMSGRARAVGAWSSVTRAAAGATAGPFFQAWCQAMSTVPASDVVVPGDGPPLVAVLGSTNDEDGRLSPMAVDRLLAAADLVRADPTARLVLTGGFGSHSNPAPLPHWQYAVRFLEQQGMPRETVVAVVNSRHTYEDILLLRAVVLARRPAAVTVVTSEFHATRVRCVLDLVLPAGRVHAVRSGAVPSARLAGLHRHDLEASGKTIVAAALFGPDRLRGAAVPADLGWTTCWSAL</sequence>
<dbReference type="EMBL" id="JBHSIS010000017">
    <property type="protein sequence ID" value="MFC4857352.1"/>
    <property type="molecule type" value="Genomic_DNA"/>
</dbReference>